<dbReference type="PANTHER" id="PTHR34039">
    <property type="entry name" value="UPF0102 PROTEIN YRAN"/>
    <property type="match status" value="1"/>
</dbReference>
<comment type="caution">
    <text evidence="3">The sequence shown here is derived from an EMBL/GenBank/DDBJ whole genome shotgun (WGS) entry which is preliminary data.</text>
</comment>
<evidence type="ECO:0000313" key="4">
    <source>
        <dbReference type="Proteomes" id="UP000215616"/>
    </source>
</evidence>
<dbReference type="GO" id="GO:0003676">
    <property type="term" value="F:nucleic acid binding"/>
    <property type="evidence" value="ECO:0007669"/>
    <property type="project" value="InterPro"/>
</dbReference>
<evidence type="ECO:0000256" key="2">
    <source>
        <dbReference type="HAMAP-Rule" id="MF_00048"/>
    </source>
</evidence>
<evidence type="ECO:0000256" key="1">
    <source>
        <dbReference type="ARBA" id="ARBA00006738"/>
    </source>
</evidence>
<dbReference type="PANTHER" id="PTHR34039:SF1">
    <property type="entry name" value="UPF0102 PROTEIN YRAN"/>
    <property type="match status" value="1"/>
</dbReference>
<reference evidence="3 4" key="1">
    <citation type="submission" date="2017-03" db="EMBL/GenBank/DDBJ databases">
        <title>Lifting the veil on microbial sulfur biogeochemistry in mining wastewaters.</title>
        <authorList>
            <person name="Kantor R.S."/>
            <person name="Colenbrander Nelson T."/>
            <person name="Marshall S."/>
            <person name="Bennett D."/>
            <person name="Apte S."/>
            <person name="Camacho D."/>
            <person name="Thomas B.C."/>
            <person name="Warren L.A."/>
            <person name="Banfield J.F."/>
        </authorList>
    </citation>
    <scope>NUCLEOTIDE SEQUENCE [LARGE SCALE GENOMIC DNA]</scope>
    <source>
        <strain evidence="3">32-67-7</strain>
    </source>
</reference>
<dbReference type="HAMAP" id="MF_00048">
    <property type="entry name" value="UPF0102"/>
    <property type="match status" value="1"/>
</dbReference>
<comment type="similarity">
    <text evidence="1 2">Belongs to the UPF0102 family.</text>
</comment>
<dbReference type="InterPro" id="IPR003509">
    <property type="entry name" value="UPF0102_YraN-like"/>
</dbReference>
<dbReference type="SUPFAM" id="SSF52980">
    <property type="entry name" value="Restriction endonuclease-like"/>
    <property type="match status" value="1"/>
</dbReference>
<organism evidence="3 4">
    <name type="scientific">Caulobacter vibrioides</name>
    <name type="common">Caulobacter crescentus</name>
    <dbReference type="NCBI Taxonomy" id="155892"/>
    <lineage>
        <taxon>Bacteria</taxon>
        <taxon>Pseudomonadati</taxon>
        <taxon>Pseudomonadota</taxon>
        <taxon>Alphaproteobacteria</taxon>
        <taxon>Caulobacterales</taxon>
        <taxon>Caulobacteraceae</taxon>
        <taxon>Caulobacter</taxon>
    </lineage>
</organism>
<dbReference type="InterPro" id="IPR011856">
    <property type="entry name" value="tRNA_endonuc-like_dom_sf"/>
</dbReference>
<name>A0A258DEV4_CAUVI</name>
<dbReference type="Pfam" id="PF02021">
    <property type="entry name" value="UPF0102"/>
    <property type="match status" value="1"/>
</dbReference>
<dbReference type="InterPro" id="IPR011335">
    <property type="entry name" value="Restrct_endonuc-II-like"/>
</dbReference>
<accession>A0A258DEV4</accession>
<evidence type="ECO:0000313" key="3">
    <source>
        <dbReference type="EMBL" id="OYX06515.1"/>
    </source>
</evidence>
<dbReference type="Gene3D" id="3.40.1350.10">
    <property type="match status" value="1"/>
</dbReference>
<dbReference type="EMBL" id="NCDQ01000002">
    <property type="protein sequence ID" value="OYX06515.1"/>
    <property type="molecule type" value="Genomic_DNA"/>
</dbReference>
<proteinExistence type="inferred from homology"/>
<dbReference type="NCBIfam" id="NF009151">
    <property type="entry name" value="PRK12497.1-5"/>
    <property type="match status" value="1"/>
</dbReference>
<dbReference type="Proteomes" id="UP000215616">
    <property type="component" value="Unassembled WGS sequence"/>
</dbReference>
<sequence>MAAGVRQGPTRSDRGSAARKVGRRAEVIAALWLMAKGYRILGFRLATPLGEIDLLAKRGKVLAVVEVKQRTTIDDALDAVKPTQRERLRRAATHLAAHRAGLRDLVVRLDLIAVAPGRPPRHLPDAWSGA</sequence>
<gene>
    <name evidence="3" type="ORF">B7Z12_00275</name>
</gene>
<dbReference type="AlphaFoldDB" id="A0A258DEV4"/>
<protein>
    <recommendedName>
        <fullName evidence="2">UPF0102 protein B7Z12_00275</fullName>
    </recommendedName>
</protein>